<dbReference type="EMBL" id="JACHNU010000004">
    <property type="protein sequence ID" value="MBB4663403.1"/>
    <property type="molecule type" value="Genomic_DNA"/>
</dbReference>
<evidence type="ECO:0000313" key="1">
    <source>
        <dbReference type="EMBL" id="MBB4663403.1"/>
    </source>
</evidence>
<keyword evidence="2" id="KW-1185">Reference proteome</keyword>
<reference evidence="1 2" key="1">
    <citation type="submission" date="2020-08" db="EMBL/GenBank/DDBJ databases">
        <title>Genomic Encyclopedia of Archaeal and Bacterial Type Strains, Phase II (KMG-II): from individual species to whole genera.</title>
        <authorList>
            <person name="Goeker M."/>
        </authorList>
    </citation>
    <scope>NUCLEOTIDE SEQUENCE [LARGE SCALE GENOMIC DNA]</scope>
    <source>
        <strain evidence="1 2">DSM 23288</strain>
    </source>
</reference>
<dbReference type="AlphaFoldDB" id="A0A840IGT7"/>
<organism evidence="1 2">
    <name type="scientific">Conexibacter arvalis</name>
    <dbReference type="NCBI Taxonomy" id="912552"/>
    <lineage>
        <taxon>Bacteria</taxon>
        <taxon>Bacillati</taxon>
        <taxon>Actinomycetota</taxon>
        <taxon>Thermoleophilia</taxon>
        <taxon>Solirubrobacterales</taxon>
        <taxon>Conexibacteraceae</taxon>
        <taxon>Conexibacter</taxon>
    </lineage>
</organism>
<dbReference type="Proteomes" id="UP000585272">
    <property type="component" value="Unassembled WGS sequence"/>
</dbReference>
<dbReference type="SUPFAM" id="SSF103007">
    <property type="entry name" value="Hypothetical protein TT1725"/>
    <property type="match status" value="1"/>
</dbReference>
<dbReference type="RefSeq" id="WP_183343136.1">
    <property type="nucleotide sequence ID" value="NZ_JACHNU010000004.1"/>
</dbReference>
<dbReference type="PANTHER" id="PTHR36441:SF1">
    <property type="entry name" value="DUF503 DOMAIN-CONTAINING PROTEIN"/>
    <property type="match status" value="1"/>
</dbReference>
<comment type="caution">
    <text evidence="1">The sequence shown here is derived from an EMBL/GenBank/DDBJ whole genome shotgun (WGS) entry which is preliminary data.</text>
</comment>
<dbReference type="Pfam" id="PF04456">
    <property type="entry name" value="DUF503"/>
    <property type="match status" value="1"/>
</dbReference>
<evidence type="ECO:0000313" key="2">
    <source>
        <dbReference type="Proteomes" id="UP000585272"/>
    </source>
</evidence>
<dbReference type="InterPro" id="IPR036746">
    <property type="entry name" value="TT1725-like_sf"/>
</dbReference>
<name>A0A840IGT7_9ACTN</name>
<dbReference type="Gene3D" id="3.30.70.1120">
    <property type="entry name" value="TT1725-like"/>
    <property type="match status" value="1"/>
</dbReference>
<dbReference type="InterPro" id="IPR007546">
    <property type="entry name" value="DUF503"/>
</dbReference>
<proteinExistence type="predicted"/>
<sequence length="104" mass="11327">MTGGFVAVLVVDVHFPEAGSLKGKRKELSSLKTQLRQRLHCAVSETAHQDLWQRAELTVALTGGSLPALESAADGVERWLEERLPQGVSVERHIRSVGDLRGGE</sequence>
<gene>
    <name evidence="1" type="ORF">BDZ31_002998</name>
</gene>
<protein>
    <recommendedName>
        <fullName evidence="3">DUF503 domain-containing protein</fullName>
    </recommendedName>
</protein>
<evidence type="ECO:0008006" key="3">
    <source>
        <dbReference type="Google" id="ProtNLM"/>
    </source>
</evidence>
<dbReference type="PANTHER" id="PTHR36441">
    <property type="entry name" value="HYPOTHETICAL CYTOSOLIC PROTEIN"/>
    <property type="match status" value="1"/>
</dbReference>
<accession>A0A840IGT7</accession>